<evidence type="ECO:0000259" key="3">
    <source>
        <dbReference type="PROSITE" id="PS51272"/>
    </source>
</evidence>
<dbReference type="GO" id="GO:0016020">
    <property type="term" value="C:membrane"/>
    <property type="evidence" value="ECO:0007669"/>
    <property type="project" value="InterPro"/>
</dbReference>
<dbReference type="PANTHER" id="PTHR43308:SF1">
    <property type="entry name" value="OUTER MEMBRANE PROTEIN ALPHA"/>
    <property type="match status" value="1"/>
</dbReference>
<sequence length="597" mass="62996">MYNPFGKQILFSVMGIFVMAGGPAVAASSSEVQGEQPLAKISREAIGETPEAAASREIQPILLADAEDPSVSDLLGSQTDSLYQGDRSLHDLDDASQAQVTSVSQLSDVQPTDWAFQALQSLVERYGCIAGYPNGTFRGNRSATRYEMAAALNACLDQISDRFASKADLDAVKALQDEFAAELATLRGRVDGLEARVDTVEAQQFSTTTKLNGEVIFAAGGLIGENVETGDDIDGRLAFNQRTRLNLLTSFTGKDRLYTRLQSSNRDVNFASPPLGPEGAGTFDTRISFDTGNTGNGVILDRLDYKFPIGDKVDVTVFANAAFHHYYAETVNPYFEGFGGGSGSISFFGERNPIYRIGTVAIPGVAGVGTSFKPTDKLRFDVGYLAGNANDATATISTVDGADDGGLFGGSFSLLAQATYKLSDTSQVGLTYVRNNSPGGNLNMGAGTRLANVPFPIADGSTTGFAFSSDSVGIEATFGITDWLAVGGWAGYTFANQSGVGNEVEIGNAALNVALPDLGKEGAIGGLIFGLPPQVVSSDSPIETGESGTTYHLEANYQFPVSDNITITPGLIYLINPGSDSNNSDIFVGVIRTTFRF</sequence>
<dbReference type="InterPro" id="IPR047684">
    <property type="entry name" value="Por_som-like"/>
</dbReference>
<evidence type="ECO:0000256" key="2">
    <source>
        <dbReference type="RuleBase" id="RU363072"/>
    </source>
</evidence>
<feature type="domain" description="SLH" evidence="3">
    <location>
        <begin position="102"/>
        <end position="166"/>
    </location>
</feature>
<dbReference type="EMBL" id="PQWO01000007">
    <property type="protein sequence ID" value="PZD72943.1"/>
    <property type="molecule type" value="Genomic_DNA"/>
</dbReference>
<dbReference type="NCBIfam" id="NF033921">
    <property type="entry name" value="por_somb"/>
    <property type="match status" value="1"/>
</dbReference>
<reference evidence="4 5" key="1">
    <citation type="journal article" date="2018" name="Sci. Rep.">
        <title>A novel species of the marine cyanobacterium Acaryochloris with a unique pigment content and lifestyle.</title>
        <authorList>
            <person name="Partensky F."/>
            <person name="Six C."/>
            <person name="Ratin M."/>
            <person name="Garczarek L."/>
            <person name="Vaulot D."/>
            <person name="Probert I."/>
            <person name="Calteau A."/>
            <person name="Gourvil P."/>
            <person name="Marie D."/>
            <person name="Grebert T."/>
            <person name="Bouchier C."/>
            <person name="Le Panse S."/>
            <person name="Gachenot M."/>
            <person name="Rodriguez F."/>
            <person name="Garrido J.L."/>
        </authorList>
    </citation>
    <scope>NUCLEOTIDE SEQUENCE [LARGE SCALE GENOMIC DNA]</scope>
    <source>
        <strain evidence="4 5">RCC1774</strain>
    </source>
</reference>
<name>A0A2W1JH81_9CYAN</name>
<dbReference type="InterPro" id="IPR007049">
    <property type="entry name" value="Carb-sel_porin_OprB"/>
</dbReference>
<dbReference type="Gene3D" id="2.40.160.180">
    <property type="entry name" value="Carbohydrate-selective porin OprB"/>
    <property type="match status" value="1"/>
</dbReference>
<dbReference type="PANTHER" id="PTHR43308">
    <property type="entry name" value="OUTER MEMBRANE PROTEIN ALPHA-RELATED"/>
    <property type="match status" value="1"/>
</dbReference>
<comment type="similarity">
    <text evidence="1 2">Belongs to the OprB family.</text>
</comment>
<accession>A0A2W1JH81</accession>
<proteinExistence type="inferred from homology"/>
<organism evidence="4 5">
    <name type="scientific">Acaryochloris thomasi RCC1774</name>
    <dbReference type="NCBI Taxonomy" id="1764569"/>
    <lineage>
        <taxon>Bacteria</taxon>
        <taxon>Bacillati</taxon>
        <taxon>Cyanobacteriota</taxon>
        <taxon>Cyanophyceae</taxon>
        <taxon>Acaryochloridales</taxon>
        <taxon>Acaryochloridaceae</taxon>
        <taxon>Acaryochloris</taxon>
        <taxon>Acaryochloris thomasi</taxon>
    </lineage>
</organism>
<evidence type="ECO:0000313" key="5">
    <source>
        <dbReference type="Proteomes" id="UP000248857"/>
    </source>
</evidence>
<dbReference type="InterPro" id="IPR051465">
    <property type="entry name" value="Cell_Envelope_Struct_Comp"/>
</dbReference>
<dbReference type="SUPFAM" id="SSF56935">
    <property type="entry name" value="Porins"/>
    <property type="match status" value="1"/>
</dbReference>
<evidence type="ECO:0000313" key="4">
    <source>
        <dbReference type="EMBL" id="PZD72943.1"/>
    </source>
</evidence>
<dbReference type="AlphaFoldDB" id="A0A2W1JH81"/>
<dbReference type="Pfam" id="PF00395">
    <property type="entry name" value="SLH"/>
    <property type="match status" value="1"/>
</dbReference>
<evidence type="ECO:0000256" key="1">
    <source>
        <dbReference type="ARBA" id="ARBA00008769"/>
    </source>
</evidence>
<feature type="signal peptide" evidence="2">
    <location>
        <begin position="1"/>
        <end position="26"/>
    </location>
</feature>
<protein>
    <submittedName>
        <fullName evidence="4">S-layer protein SlpA</fullName>
    </submittedName>
</protein>
<dbReference type="Pfam" id="PF04966">
    <property type="entry name" value="OprB"/>
    <property type="match status" value="1"/>
</dbReference>
<gene>
    <name evidence="4" type="primary">slpA_5</name>
    <name evidence="4" type="ORF">C1752_02734</name>
</gene>
<dbReference type="GO" id="GO:0015288">
    <property type="term" value="F:porin activity"/>
    <property type="evidence" value="ECO:0007669"/>
    <property type="project" value="InterPro"/>
</dbReference>
<feature type="chain" id="PRO_5015797707" evidence="2">
    <location>
        <begin position="27"/>
        <end position="597"/>
    </location>
</feature>
<comment type="caution">
    <text evidence="4">The sequence shown here is derived from an EMBL/GenBank/DDBJ whole genome shotgun (WGS) entry which is preliminary data.</text>
</comment>
<dbReference type="PROSITE" id="PS51272">
    <property type="entry name" value="SLH"/>
    <property type="match status" value="1"/>
</dbReference>
<dbReference type="Proteomes" id="UP000248857">
    <property type="component" value="Unassembled WGS sequence"/>
</dbReference>
<dbReference type="InterPro" id="IPR001119">
    <property type="entry name" value="SLH_dom"/>
</dbReference>
<dbReference type="OrthoDB" id="468251at2"/>
<keyword evidence="2" id="KW-0732">Signal</keyword>
<keyword evidence="5" id="KW-1185">Reference proteome</keyword>
<dbReference type="InterPro" id="IPR038673">
    <property type="entry name" value="OprB_sf"/>
</dbReference>
<dbReference type="GO" id="GO:0008643">
    <property type="term" value="P:carbohydrate transport"/>
    <property type="evidence" value="ECO:0007669"/>
    <property type="project" value="InterPro"/>
</dbReference>